<protein>
    <submittedName>
        <fullName evidence="1 2">Uncharacterized protein</fullName>
    </submittedName>
</protein>
<dbReference type="EMBL" id="CM000853">
    <property type="protein sequence ID" value="KRG89288.1"/>
    <property type="molecule type" value="Genomic_DNA"/>
</dbReference>
<sequence>MVAVPVFKAIENLQVAIPVRFYDECDSFLHWQVQLFVSLDYLNNILLHKLKFKCKDVAYDGLHLISELQVSSYVEKYIH</sequence>
<reference evidence="1 2" key="1">
    <citation type="journal article" date="2010" name="Nature">
        <title>Genome sequence of the palaeopolyploid soybean.</title>
        <authorList>
            <person name="Schmutz J."/>
            <person name="Cannon S.B."/>
            <person name="Schlueter J."/>
            <person name="Ma J."/>
            <person name="Mitros T."/>
            <person name="Nelson W."/>
            <person name="Hyten D.L."/>
            <person name="Song Q."/>
            <person name="Thelen J.J."/>
            <person name="Cheng J."/>
            <person name="Xu D."/>
            <person name="Hellsten U."/>
            <person name="May G.D."/>
            <person name="Yu Y."/>
            <person name="Sakurai T."/>
            <person name="Umezawa T."/>
            <person name="Bhattacharyya M.K."/>
            <person name="Sandhu D."/>
            <person name="Valliyodan B."/>
            <person name="Lindquist E."/>
            <person name="Peto M."/>
            <person name="Grant D."/>
            <person name="Shu S."/>
            <person name="Goodstein D."/>
            <person name="Barry K."/>
            <person name="Futrell-Griggs M."/>
            <person name="Abernathy B."/>
            <person name="Du J."/>
            <person name="Tian Z."/>
            <person name="Zhu L."/>
            <person name="Gill N."/>
            <person name="Joshi T."/>
            <person name="Libault M."/>
            <person name="Sethuraman A."/>
            <person name="Zhang X.-C."/>
            <person name="Shinozaki K."/>
            <person name="Nguyen H.T."/>
            <person name="Wing R.A."/>
            <person name="Cregan P."/>
            <person name="Specht J."/>
            <person name="Grimwood J."/>
            <person name="Rokhsar D."/>
            <person name="Stacey G."/>
            <person name="Shoemaker R.C."/>
            <person name="Jackson S.A."/>
        </authorList>
    </citation>
    <scope>NUCLEOTIDE SEQUENCE [LARGE SCALE GENOMIC DNA]</scope>
    <source>
        <strain evidence="2">cv. Williams 82</strain>
        <tissue evidence="1">Callus</tissue>
    </source>
</reference>
<name>A0A0R0EGL3_SOYBN</name>
<dbReference type="AlphaFoldDB" id="A0A0R0EGL3"/>
<reference evidence="2" key="2">
    <citation type="submission" date="2018-02" db="UniProtKB">
        <authorList>
            <consortium name="EnsemblPlants"/>
        </authorList>
    </citation>
    <scope>IDENTIFICATION</scope>
    <source>
        <strain evidence="2">Williams 82</strain>
    </source>
</reference>
<reference evidence="1" key="3">
    <citation type="submission" date="2018-07" db="EMBL/GenBank/DDBJ databases">
        <title>WGS assembly of Glycine max.</title>
        <authorList>
            <person name="Schmutz J."/>
            <person name="Cannon S."/>
            <person name="Schlueter J."/>
            <person name="Ma J."/>
            <person name="Mitros T."/>
            <person name="Nelson W."/>
            <person name="Hyten D."/>
            <person name="Song Q."/>
            <person name="Thelen J."/>
            <person name="Cheng J."/>
            <person name="Xu D."/>
            <person name="Hellsten U."/>
            <person name="May G."/>
            <person name="Yu Y."/>
            <person name="Sakurai T."/>
            <person name="Umezawa T."/>
            <person name="Bhattacharyya M."/>
            <person name="Sandhu D."/>
            <person name="Valliyodan B."/>
            <person name="Lindquist E."/>
            <person name="Peto M."/>
            <person name="Grant D."/>
            <person name="Shu S."/>
            <person name="Goodstein D."/>
            <person name="Barry K."/>
            <person name="Futrell-Griggs M."/>
            <person name="Abernathy B."/>
            <person name="Du J."/>
            <person name="Tian Z."/>
            <person name="Zhu L."/>
            <person name="Gill N."/>
            <person name="Joshi T."/>
            <person name="Libault M."/>
            <person name="Sethuraman A."/>
            <person name="Zhang X."/>
            <person name="Shinozaki K."/>
            <person name="Nguyen H."/>
            <person name="Wing R."/>
            <person name="Cregan P."/>
            <person name="Specht J."/>
            <person name="Grimwood J."/>
            <person name="Rokhsar D."/>
            <person name="Stacey G."/>
            <person name="Shoemaker R."/>
            <person name="Jackson S."/>
        </authorList>
    </citation>
    <scope>NUCLEOTIDE SEQUENCE</scope>
    <source>
        <tissue evidence="1">Callus</tissue>
    </source>
</reference>
<keyword evidence="3" id="KW-1185">Reference proteome</keyword>
<dbReference type="InParanoid" id="A0A0R0EGL3"/>
<evidence type="ECO:0000313" key="2">
    <source>
        <dbReference type="EnsemblPlants" id="KRG89288"/>
    </source>
</evidence>
<evidence type="ECO:0000313" key="1">
    <source>
        <dbReference type="EMBL" id="KRG89288.1"/>
    </source>
</evidence>
<dbReference type="Proteomes" id="UP000008827">
    <property type="component" value="Chromosome 20"/>
</dbReference>
<dbReference type="Gramene" id="KRG89288">
    <property type="protein sequence ID" value="KRG89288"/>
    <property type="gene ID" value="GLYMA_20G014000"/>
</dbReference>
<organism evidence="1">
    <name type="scientific">Glycine max</name>
    <name type="common">Soybean</name>
    <name type="synonym">Glycine hispida</name>
    <dbReference type="NCBI Taxonomy" id="3847"/>
    <lineage>
        <taxon>Eukaryota</taxon>
        <taxon>Viridiplantae</taxon>
        <taxon>Streptophyta</taxon>
        <taxon>Embryophyta</taxon>
        <taxon>Tracheophyta</taxon>
        <taxon>Spermatophyta</taxon>
        <taxon>Magnoliopsida</taxon>
        <taxon>eudicotyledons</taxon>
        <taxon>Gunneridae</taxon>
        <taxon>Pentapetalae</taxon>
        <taxon>rosids</taxon>
        <taxon>fabids</taxon>
        <taxon>Fabales</taxon>
        <taxon>Fabaceae</taxon>
        <taxon>Papilionoideae</taxon>
        <taxon>50 kb inversion clade</taxon>
        <taxon>NPAAA clade</taxon>
        <taxon>indigoferoid/millettioid clade</taxon>
        <taxon>Phaseoleae</taxon>
        <taxon>Glycine</taxon>
        <taxon>Glycine subgen. Soja</taxon>
    </lineage>
</organism>
<accession>A0A0R0EGL3</accession>
<evidence type="ECO:0000313" key="3">
    <source>
        <dbReference type="Proteomes" id="UP000008827"/>
    </source>
</evidence>
<proteinExistence type="predicted"/>
<dbReference type="EnsemblPlants" id="KRG89288">
    <property type="protein sequence ID" value="KRG89288"/>
    <property type="gene ID" value="GLYMA_20G014000"/>
</dbReference>
<gene>
    <name evidence="1" type="ORF">GLYMA_20G014000</name>
</gene>